<dbReference type="SMART" id="SM00504">
    <property type="entry name" value="Ubox"/>
    <property type="match status" value="1"/>
</dbReference>
<dbReference type="GO" id="GO:0061630">
    <property type="term" value="F:ubiquitin protein ligase activity"/>
    <property type="evidence" value="ECO:0007669"/>
    <property type="project" value="UniProtKB-UniRule"/>
</dbReference>
<protein>
    <recommendedName>
        <fullName evidence="5 6">U-box domain-containing protein</fullName>
        <ecNumber evidence="5">2.3.2.27</ecNumber>
    </recommendedName>
    <alternativeName>
        <fullName evidence="5">RING-type E3 ubiquitin transferase PUB</fullName>
    </alternativeName>
</protein>
<evidence type="ECO:0000256" key="5">
    <source>
        <dbReference type="RuleBase" id="RU369093"/>
    </source>
</evidence>
<dbReference type="InterPro" id="IPR003613">
    <property type="entry name" value="Ubox_domain"/>
</dbReference>
<dbReference type="PROSITE" id="PS51698">
    <property type="entry name" value="U_BOX"/>
    <property type="match status" value="1"/>
</dbReference>
<dbReference type="InterPro" id="IPR011989">
    <property type="entry name" value="ARM-like"/>
</dbReference>
<comment type="catalytic activity">
    <reaction evidence="1 5">
        <text>S-ubiquitinyl-[E2 ubiquitin-conjugating enzyme]-L-cysteine + [acceptor protein]-L-lysine = [E2 ubiquitin-conjugating enzyme]-L-cysteine + N(6)-ubiquitinyl-[acceptor protein]-L-lysine.</text>
        <dbReference type="EC" id="2.3.2.27"/>
    </reaction>
</comment>
<evidence type="ECO:0000256" key="1">
    <source>
        <dbReference type="ARBA" id="ARBA00000900"/>
    </source>
</evidence>
<dbReference type="PANTHER" id="PTHR22849:SF163">
    <property type="entry name" value="U-BOX DOMAIN-CONTAINING PROTEIN"/>
    <property type="match status" value="1"/>
</dbReference>
<evidence type="ECO:0000256" key="3">
    <source>
        <dbReference type="ARBA" id="ARBA00022679"/>
    </source>
</evidence>
<dbReference type="EMBL" id="NQVE01000098">
    <property type="protein sequence ID" value="RAL48124.1"/>
    <property type="molecule type" value="Genomic_DNA"/>
</dbReference>
<dbReference type="EC" id="2.3.2.27" evidence="5"/>
<organism evidence="7 8">
    <name type="scientific">Cuscuta australis</name>
    <dbReference type="NCBI Taxonomy" id="267555"/>
    <lineage>
        <taxon>Eukaryota</taxon>
        <taxon>Viridiplantae</taxon>
        <taxon>Streptophyta</taxon>
        <taxon>Embryophyta</taxon>
        <taxon>Tracheophyta</taxon>
        <taxon>Spermatophyta</taxon>
        <taxon>Magnoliopsida</taxon>
        <taxon>eudicotyledons</taxon>
        <taxon>Gunneridae</taxon>
        <taxon>Pentapetalae</taxon>
        <taxon>asterids</taxon>
        <taxon>lamiids</taxon>
        <taxon>Solanales</taxon>
        <taxon>Convolvulaceae</taxon>
        <taxon>Cuscuteae</taxon>
        <taxon>Cuscuta</taxon>
        <taxon>Cuscuta subgen. Grammica</taxon>
        <taxon>Cuscuta sect. Cleistogrammica</taxon>
    </lineage>
</organism>
<evidence type="ECO:0000256" key="4">
    <source>
        <dbReference type="ARBA" id="ARBA00022786"/>
    </source>
</evidence>
<dbReference type="InterPro" id="IPR045185">
    <property type="entry name" value="PUB22/23/24-like"/>
</dbReference>
<comment type="function">
    <text evidence="5">Functions as an E3 ubiquitin ligase.</text>
</comment>
<name>A0A328DR68_9ASTE</name>
<dbReference type="InterPro" id="IPR045210">
    <property type="entry name" value="RING-Ubox_PUB"/>
</dbReference>
<keyword evidence="8" id="KW-1185">Reference proteome</keyword>
<dbReference type="AlphaFoldDB" id="A0A328DR68"/>
<dbReference type="GO" id="GO:0016567">
    <property type="term" value="P:protein ubiquitination"/>
    <property type="evidence" value="ECO:0007669"/>
    <property type="project" value="UniProtKB-UniRule"/>
</dbReference>
<evidence type="ECO:0000259" key="6">
    <source>
        <dbReference type="PROSITE" id="PS51698"/>
    </source>
</evidence>
<accession>A0A328DR68</accession>
<evidence type="ECO:0000313" key="7">
    <source>
        <dbReference type="EMBL" id="RAL48124.1"/>
    </source>
</evidence>
<evidence type="ECO:0000256" key="2">
    <source>
        <dbReference type="ARBA" id="ARBA00004906"/>
    </source>
</evidence>
<dbReference type="InterPro" id="IPR058678">
    <property type="entry name" value="ARM_PUB"/>
</dbReference>
<dbReference type="PANTHER" id="PTHR22849">
    <property type="entry name" value="WDSAM1 PROTEIN"/>
    <property type="match status" value="1"/>
</dbReference>
<sequence length="408" mass="44053">MAKEKFRNRELHVTVPSLFRCPISMNVMKSPVSLCTGVTYDRSSIQTWLSYGHNTCPATMQVLPSTDFVPNLTLRRLIHLWLHHQAAIPSPSAVSKQELLDIISNNAEGGLSSASMEKIVRFVKYSDDNRRYFASTRDAVSGVAGHLKDSAEIEVCESIVALLDAILPENGIGEHLNRLILKSGSDCLSRFVRLFREGKLSSKIQSARVLAAIALDGDSQLKISEKQGLLNELCRLVGSETDRLAVDAGISALLVIPSSRSARKELVRCGIVQTIGKILSGSEPSDAVTEKGLKLLETVATCTEGRAAIGADEDCLAGTVKRLMKCSSAATEDGVTVLWSVCSLARDSQAQAAVAKVNGLTKVLLVMQSDCSDGVRKMCGDLVKILGARNSKSCLSSYQTKTTHITPY</sequence>
<dbReference type="SUPFAM" id="SSF48371">
    <property type="entry name" value="ARM repeat"/>
    <property type="match status" value="1"/>
</dbReference>
<comment type="caution">
    <text evidence="7">The sequence shown here is derived from an EMBL/GenBank/DDBJ whole genome shotgun (WGS) entry which is preliminary data.</text>
</comment>
<dbReference type="Pfam" id="PF25598">
    <property type="entry name" value="ARM_PUB"/>
    <property type="match status" value="1"/>
</dbReference>
<dbReference type="CDD" id="cd16664">
    <property type="entry name" value="RING-Ubox_PUB"/>
    <property type="match status" value="1"/>
</dbReference>
<keyword evidence="4 5" id="KW-0833">Ubl conjugation pathway</keyword>
<dbReference type="FunFam" id="3.30.40.10:FF:000442">
    <property type="entry name" value="RING-type E3 ubiquitin transferase"/>
    <property type="match status" value="1"/>
</dbReference>
<gene>
    <name evidence="7" type="ORF">DM860_005548</name>
</gene>
<dbReference type="UniPathway" id="UPA00143"/>
<reference evidence="7 8" key="1">
    <citation type="submission" date="2018-06" db="EMBL/GenBank/DDBJ databases">
        <title>The Genome of Cuscuta australis (Dodder) Provides Insight into the Evolution of Plant Parasitism.</title>
        <authorList>
            <person name="Liu H."/>
        </authorList>
    </citation>
    <scope>NUCLEOTIDE SEQUENCE [LARGE SCALE GENOMIC DNA]</scope>
    <source>
        <strain evidence="8">cv. Yunnan</strain>
        <tissue evidence="7">Vines</tissue>
    </source>
</reference>
<dbReference type="InterPro" id="IPR016024">
    <property type="entry name" value="ARM-type_fold"/>
</dbReference>
<dbReference type="InterPro" id="IPR013083">
    <property type="entry name" value="Znf_RING/FYVE/PHD"/>
</dbReference>
<dbReference type="Pfam" id="PF04564">
    <property type="entry name" value="U-box"/>
    <property type="match status" value="1"/>
</dbReference>
<proteinExistence type="predicted"/>
<dbReference type="SUPFAM" id="SSF57850">
    <property type="entry name" value="RING/U-box"/>
    <property type="match status" value="1"/>
</dbReference>
<dbReference type="Proteomes" id="UP000249390">
    <property type="component" value="Unassembled WGS sequence"/>
</dbReference>
<evidence type="ECO:0000313" key="8">
    <source>
        <dbReference type="Proteomes" id="UP000249390"/>
    </source>
</evidence>
<feature type="domain" description="U-box" evidence="6">
    <location>
        <begin position="14"/>
        <end position="88"/>
    </location>
</feature>
<comment type="pathway">
    <text evidence="2 5">Protein modification; protein ubiquitination.</text>
</comment>
<keyword evidence="3 5" id="KW-0808">Transferase</keyword>
<dbReference type="Gene3D" id="3.30.40.10">
    <property type="entry name" value="Zinc/RING finger domain, C3HC4 (zinc finger)"/>
    <property type="match status" value="1"/>
</dbReference>
<dbReference type="Gene3D" id="1.25.10.10">
    <property type="entry name" value="Leucine-rich Repeat Variant"/>
    <property type="match status" value="2"/>
</dbReference>